<dbReference type="RefSeq" id="WP_161716680.1">
    <property type="nucleotide sequence ID" value="NZ_JAAAPO010000001.1"/>
</dbReference>
<name>A0ABW9XA54_9SPHN</name>
<protein>
    <submittedName>
        <fullName evidence="2">Chemotaxis protein CheW</fullName>
    </submittedName>
</protein>
<dbReference type="InterPro" id="IPR002545">
    <property type="entry name" value="CheW-lke_dom"/>
</dbReference>
<dbReference type="PANTHER" id="PTHR22617:SF23">
    <property type="entry name" value="CHEMOTAXIS PROTEIN CHEW"/>
    <property type="match status" value="1"/>
</dbReference>
<dbReference type="InterPro" id="IPR036061">
    <property type="entry name" value="CheW-like_dom_sf"/>
</dbReference>
<dbReference type="PROSITE" id="PS50851">
    <property type="entry name" value="CHEW"/>
    <property type="match status" value="1"/>
</dbReference>
<dbReference type="SMART" id="SM00260">
    <property type="entry name" value="CheW"/>
    <property type="match status" value="1"/>
</dbReference>
<dbReference type="Proteomes" id="UP000753724">
    <property type="component" value="Unassembled WGS sequence"/>
</dbReference>
<dbReference type="Gene3D" id="2.30.30.40">
    <property type="entry name" value="SH3 Domains"/>
    <property type="match status" value="1"/>
</dbReference>
<dbReference type="Gene3D" id="2.40.50.180">
    <property type="entry name" value="CheA-289, Domain 4"/>
    <property type="match status" value="1"/>
</dbReference>
<dbReference type="EMBL" id="JAAAPO010000001">
    <property type="protein sequence ID" value="NBC35412.1"/>
    <property type="molecule type" value="Genomic_DNA"/>
</dbReference>
<proteinExistence type="predicted"/>
<evidence type="ECO:0000259" key="1">
    <source>
        <dbReference type="PROSITE" id="PS50851"/>
    </source>
</evidence>
<organism evidence="2 3">
    <name type="scientific">Novosphingobium ovatum</name>
    <dbReference type="NCBI Taxonomy" id="1908523"/>
    <lineage>
        <taxon>Bacteria</taxon>
        <taxon>Pseudomonadati</taxon>
        <taxon>Pseudomonadota</taxon>
        <taxon>Alphaproteobacteria</taxon>
        <taxon>Sphingomonadales</taxon>
        <taxon>Sphingomonadaceae</taxon>
        <taxon>Novosphingobium</taxon>
    </lineage>
</organism>
<sequence length="169" mass="18247">MDKTVINWAEDGTLEALTFDIGGETFALEATLVREILDPLPVTHVPGSEPLVGAVVNFRGRVIPLADLRMAFGMAHTPPGPDARIVVIEINLDDEPVLIGLSTDRVNEVTSLSRQDAEPPPELGLSWPRENVRTMVRRAGDVLLVPDLVRIFGRCLKGAGDTADFALSA</sequence>
<evidence type="ECO:0000313" key="3">
    <source>
        <dbReference type="Proteomes" id="UP000753724"/>
    </source>
</evidence>
<evidence type="ECO:0000313" key="2">
    <source>
        <dbReference type="EMBL" id="NBC35412.1"/>
    </source>
</evidence>
<gene>
    <name evidence="2" type="ORF">GTZ99_02445</name>
</gene>
<dbReference type="InterPro" id="IPR039315">
    <property type="entry name" value="CheW"/>
</dbReference>
<dbReference type="PANTHER" id="PTHR22617">
    <property type="entry name" value="CHEMOTAXIS SENSOR HISTIDINE KINASE-RELATED"/>
    <property type="match status" value="1"/>
</dbReference>
<keyword evidence="3" id="KW-1185">Reference proteome</keyword>
<feature type="domain" description="CheW-like" evidence="1">
    <location>
        <begin position="13"/>
        <end position="157"/>
    </location>
</feature>
<dbReference type="SUPFAM" id="SSF50341">
    <property type="entry name" value="CheW-like"/>
    <property type="match status" value="1"/>
</dbReference>
<dbReference type="Pfam" id="PF01584">
    <property type="entry name" value="CheW"/>
    <property type="match status" value="1"/>
</dbReference>
<reference evidence="3" key="1">
    <citation type="submission" date="2020-01" db="EMBL/GenBank/DDBJ databases">
        <title>Sphingomonas sp. strain CSW-10.</title>
        <authorList>
            <person name="Chen W.-M."/>
        </authorList>
    </citation>
    <scope>NUCLEOTIDE SEQUENCE [LARGE SCALE GENOMIC DNA]</scope>
    <source>
        <strain evidence="3">FSY-8</strain>
    </source>
</reference>
<accession>A0ABW9XA54</accession>
<comment type="caution">
    <text evidence="2">The sequence shown here is derived from an EMBL/GenBank/DDBJ whole genome shotgun (WGS) entry which is preliminary data.</text>
</comment>